<accession>A0A4Y2CXZ0</accession>
<protein>
    <submittedName>
        <fullName evidence="1">Uncharacterized protein</fullName>
    </submittedName>
</protein>
<evidence type="ECO:0000313" key="2">
    <source>
        <dbReference type="Proteomes" id="UP000499080"/>
    </source>
</evidence>
<sequence length="98" mass="10910">MKSGFRSEFNKQTVGGVTGFNIVYPGTETCRHLMKKRLAEGWCYGVLGQMRKTDYQTEGAYSQPFKRSICKQRFGGRQVDTGGAETMAASVTKCARII</sequence>
<dbReference type="AlphaFoldDB" id="A0A4Y2CXZ0"/>
<gene>
    <name evidence="1" type="ORF">AVEN_135042_1</name>
</gene>
<organism evidence="1 2">
    <name type="scientific">Araneus ventricosus</name>
    <name type="common">Orbweaver spider</name>
    <name type="synonym">Epeira ventricosa</name>
    <dbReference type="NCBI Taxonomy" id="182803"/>
    <lineage>
        <taxon>Eukaryota</taxon>
        <taxon>Metazoa</taxon>
        <taxon>Ecdysozoa</taxon>
        <taxon>Arthropoda</taxon>
        <taxon>Chelicerata</taxon>
        <taxon>Arachnida</taxon>
        <taxon>Araneae</taxon>
        <taxon>Araneomorphae</taxon>
        <taxon>Entelegynae</taxon>
        <taxon>Araneoidea</taxon>
        <taxon>Araneidae</taxon>
        <taxon>Araneus</taxon>
    </lineage>
</organism>
<proteinExistence type="predicted"/>
<reference evidence="1 2" key="1">
    <citation type="journal article" date="2019" name="Sci. Rep.">
        <title>Orb-weaving spider Araneus ventricosus genome elucidates the spidroin gene catalogue.</title>
        <authorList>
            <person name="Kono N."/>
            <person name="Nakamura H."/>
            <person name="Ohtoshi R."/>
            <person name="Moran D.A.P."/>
            <person name="Shinohara A."/>
            <person name="Yoshida Y."/>
            <person name="Fujiwara M."/>
            <person name="Mori M."/>
            <person name="Tomita M."/>
            <person name="Arakawa K."/>
        </authorList>
    </citation>
    <scope>NUCLEOTIDE SEQUENCE [LARGE SCALE GENOMIC DNA]</scope>
</reference>
<dbReference type="EMBL" id="BGPR01000268">
    <property type="protein sequence ID" value="GBM09310.1"/>
    <property type="molecule type" value="Genomic_DNA"/>
</dbReference>
<evidence type="ECO:0000313" key="1">
    <source>
        <dbReference type="EMBL" id="GBM09310.1"/>
    </source>
</evidence>
<keyword evidence="2" id="KW-1185">Reference proteome</keyword>
<name>A0A4Y2CXZ0_ARAVE</name>
<dbReference type="Proteomes" id="UP000499080">
    <property type="component" value="Unassembled WGS sequence"/>
</dbReference>
<comment type="caution">
    <text evidence="1">The sequence shown here is derived from an EMBL/GenBank/DDBJ whole genome shotgun (WGS) entry which is preliminary data.</text>
</comment>